<dbReference type="SUPFAM" id="SSF51905">
    <property type="entry name" value="FAD/NAD(P)-binding domain"/>
    <property type="match status" value="1"/>
</dbReference>
<dbReference type="InterPro" id="IPR036188">
    <property type="entry name" value="FAD/NAD-bd_sf"/>
</dbReference>
<organism evidence="1 2">
    <name type="scientific">Syntrophorhabdus aromaticivorans</name>
    <dbReference type="NCBI Taxonomy" id="328301"/>
    <lineage>
        <taxon>Bacteria</taxon>
        <taxon>Pseudomonadati</taxon>
        <taxon>Thermodesulfobacteriota</taxon>
        <taxon>Syntrophorhabdia</taxon>
        <taxon>Syntrophorhabdales</taxon>
        <taxon>Syntrophorhabdaceae</taxon>
        <taxon>Syntrophorhabdus</taxon>
    </lineage>
</organism>
<reference evidence="1" key="1">
    <citation type="journal article" date="2020" name="Biotechnol. Biofuels">
        <title>New insights from the biogas microbiome by comprehensive genome-resolved metagenomics of nearly 1600 species originating from multiple anaerobic digesters.</title>
        <authorList>
            <person name="Campanaro S."/>
            <person name="Treu L."/>
            <person name="Rodriguez-R L.M."/>
            <person name="Kovalovszki A."/>
            <person name="Ziels R.M."/>
            <person name="Maus I."/>
            <person name="Zhu X."/>
            <person name="Kougias P.G."/>
            <person name="Basile A."/>
            <person name="Luo G."/>
            <person name="Schluter A."/>
            <person name="Konstantinidis K.T."/>
            <person name="Angelidaki I."/>
        </authorList>
    </citation>
    <scope>NUCLEOTIDE SEQUENCE</scope>
    <source>
        <strain evidence="1">AS06rmzACSIP_7</strain>
    </source>
</reference>
<sequence>DVIGKGERPAYRTTILGGNGAGLAVAVFLLRNGDYDLTIIEESGKLGRDVNPFYLWQYIRLLKERKVKIMTRSKLVAMDENRLILTGAGADARVEADCMIVALQDPDTQWLTSPAISGKETYVIGDAKKPRRLNNAIHDGYRLGMVI</sequence>
<evidence type="ECO:0008006" key="3">
    <source>
        <dbReference type="Google" id="ProtNLM"/>
    </source>
</evidence>
<dbReference type="EMBL" id="JAAYEE010000177">
    <property type="protein sequence ID" value="NLW35840.1"/>
    <property type="molecule type" value="Genomic_DNA"/>
</dbReference>
<proteinExistence type="predicted"/>
<evidence type="ECO:0000313" key="1">
    <source>
        <dbReference type="EMBL" id="NLW35840.1"/>
    </source>
</evidence>
<gene>
    <name evidence="1" type="ORF">GXY80_10220</name>
</gene>
<name>A0A971S0X0_9BACT</name>
<protein>
    <recommendedName>
        <fullName evidence="3">FAD/NAD(P)-binding domain-containing protein</fullName>
    </recommendedName>
</protein>
<dbReference type="AlphaFoldDB" id="A0A971S0X0"/>
<reference evidence="1" key="2">
    <citation type="submission" date="2020-01" db="EMBL/GenBank/DDBJ databases">
        <authorList>
            <person name="Campanaro S."/>
        </authorList>
    </citation>
    <scope>NUCLEOTIDE SEQUENCE</scope>
    <source>
        <strain evidence="1">AS06rmzACSIP_7</strain>
    </source>
</reference>
<feature type="non-terminal residue" evidence="1">
    <location>
        <position position="1"/>
    </location>
</feature>
<comment type="caution">
    <text evidence="1">The sequence shown here is derived from an EMBL/GenBank/DDBJ whole genome shotgun (WGS) entry which is preliminary data.</text>
</comment>
<evidence type="ECO:0000313" key="2">
    <source>
        <dbReference type="Proteomes" id="UP000777265"/>
    </source>
</evidence>
<dbReference type="Proteomes" id="UP000777265">
    <property type="component" value="Unassembled WGS sequence"/>
</dbReference>
<accession>A0A971S0X0</accession>
<dbReference type="Gene3D" id="3.40.50.720">
    <property type="entry name" value="NAD(P)-binding Rossmann-like Domain"/>
    <property type="match status" value="1"/>
</dbReference>
<dbReference type="Gene3D" id="3.50.50.60">
    <property type="entry name" value="FAD/NAD(P)-binding domain"/>
    <property type="match status" value="1"/>
</dbReference>